<evidence type="ECO:0000259" key="2">
    <source>
        <dbReference type="Pfam" id="PF13635"/>
    </source>
</evidence>
<name>A0ABU5QR36_9BACT</name>
<dbReference type="InterPro" id="IPR025420">
    <property type="entry name" value="DUF4143"/>
</dbReference>
<feature type="domain" description="AAA" evidence="1">
    <location>
        <begin position="23"/>
        <end position="156"/>
    </location>
</feature>
<organism evidence="3 4">
    <name type="scientific">Arcicella aquatica</name>
    <dbReference type="NCBI Taxonomy" id="217141"/>
    <lineage>
        <taxon>Bacteria</taxon>
        <taxon>Pseudomonadati</taxon>
        <taxon>Bacteroidota</taxon>
        <taxon>Cytophagia</taxon>
        <taxon>Cytophagales</taxon>
        <taxon>Flectobacillaceae</taxon>
        <taxon>Arcicella</taxon>
    </lineage>
</organism>
<evidence type="ECO:0000259" key="1">
    <source>
        <dbReference type="Pfam" id="PF13173"/>
    </source>
</evidence>
<dbReference type="Pfam" id="PF13635">
    <property type="entry name" value="DUF4143"/>
    <property type="match status" value="1"/>
</dbReference>
<comment type="caution">
    <text evidence="3">The sequence shown here is derived from an EMBL/GenBank/DDBJ whole genome shotgun (WGS) entry which is preliminary data.</text>
</comment>
<feature type="domain" description="DUF4143" evidence="2">
    <location>
        <begin position="227"/>
        <end position="393"/>
    </location>
</feature>
<proteinExistence type="predicted"/>
<dbReference type="PANTHER" id="PTHR33295">
    <property type="entry name" value="ATPASE"/>
    <property type="match status" value="1"/>
</dbReference>
<reference evidence="3 4" key="1">
    <citation type="submission" date="2023-12" db="EMBL/GenBank/DDBJ databases">
        <title>Novel species of the genus Arcicella isolated from rivers.</title>
        <authorList>
            <person name="Lu H."/>
        </authorList>
    </citation>
    <scope>NUCLEOTIDE SEQUENCE [LARGE SCALE GENOMIC DNA]</scope>
    <source>
        <strain evidence="3 4">LMG 21963</strain>
    </source>
</reference>
<dbReference type="EMBL" id="JAYFUL010000032">
    <property type="protein sequence ID" value="MEA5259552.1"/>
    <property type="molecule type" value="Genomic_DNA"/>
</dbReference>
<sequence length="441" mass="49844">MTKVHIDREIDKVLLDWKNQIDRKPLMLRGARQVGKSTAVQELSKRFDYYIEVNFEASLDVQAFFNGNLEPNAICDNLSLYFNTPIIPDKTLLFFDEIQMCLPAISSLRFFYEKMPALHLISAGSLLEFALEQLPSFGVGRVRSVFVYPLSFDEFLGSLGEHRLINLKKQASPKNPLPLPFHQKLTEYFKKFLIVGGMPEAVAQYASGSSLLEVQAVLDDLIISIKADFAKYKKRVPSMRISEVFDAIIQQTGGKFIYTKAATQTSLVQIKEAVQLLMMAGLVIPVTHSSANGIPLGAELDEKKRKLILLDTGLYQRVLGLDVGKLLAQNDFDAINKGAIAEMFVGLEYLKYGNPLQQENLYYWHRESANSNAEIDYVIQQGEQIVPLEIKASNKGAMQSMFMFLKEKKRDLGIRLSLENFSSYPPIDVYPLYAISTVRKE</sequence>
<protein>
    <submittedName>
        <fullName evidence="3">DUF4143 domain-containing protein</fullName>
    </submittedName>
</protein>
<gene>
    <name evidence="3" type="ORF">VB264_17270</name>
</gene>
<dbReference type="InterPro" id="IPR027417">
    <property type="entry name" value="P-loop_NTPase"/>
</dbReference>
<dbReference type="RefSeq" id="WP_323251272.1">
    <property type="nucleotide sequence ID" value="NZ_JAYFUL010000032.1"/>
</dbReference>
<accession>A0ABU5QR36</accession>
<evidence type="ECO:0000313" key="3">
    <source>
        <dbReference type="EMBL" id="MEA5259552.1"/>
    </source>
</evidence>
<dbReference type="SUPFAM" id="SSF52540">
    <property type="entry name" value="P-loop containing nucleoside triphosphate hydrolases"/>
    <property type="match status" value="1"/>
</dbReference>
<dbReference type="Pfam" id="PF13173">
    <property type="entry name" value="AAA_14"/>
    <property type="match status" value="1"/>
</dbReference>
<dbReference type="Proteomes" id="UP001304671">
    <property type="component" value="Unassembled WGS sequence"/>
</dbReference>
<dbReference type="InterPro" id="IPR041682">
    <property type="entry name" value="AAA_14"/>
</dbReference>
<keyword evidence="4" id="KW-1185">Reference proteome</keyword>
<dbReference type="PANTHER" id="PTHR33295:SF7">
    <property type="entry name" value="ATPASE"/>
    <property type="match status" value="1"/>
</dbReference>
<evidence type="ECO:0000313" key="4">
    <source>
        <dbReference type="Proteomes" id="UP001304671"/>
    </source>
</evidence>